<organism evidence="1 2">
    <name type="scientific">Pristionchus entomophagus</name>
    <dbReference type="NCBI Taxonomy" id="358040"/>
    <lineage>
        <taxon>Eukaryota</taxon>
        <taxon>Metazoa</taxon>
        <taxon>Ecdysozoa</taxon>
        <taxon>Nematoda</taxon>
        <taxon>Chromadorea</taxon>
        <taxon>Rhabditida</taxon>
        <taxon>Rhabditina</taxon>
        <taxon>Diplogasteromorpha</taxon>
        <taxon>Diplogasteroidea</taxon>
        <taxon>Neodiplogasteridae</taxon>
        <taxon>Pristionchus</taxon>
    </lineage>
</organism>
<comment type="caution">
    <text evidence="1">The sequence shown here is derived from an EMBL/GenBank/DDBJ whole genome shotgun (WGS) entry which is preliminary data.</text>
</comment>
<gene>
    <name evidence="1" type="ORF">PENTCL1PPCAC_8047</name>
</gene>
<dbReference type="Proteomes" id="UP001432027">
    <property type="component" value="Unassembled WGS sequence"/>
</dbReference>
<evidence type="ECO:0008006" key="3">
    <source>
        <dbReference type="Google" id="ProtNLM"/>
    </source>
</evidence>
<protein>
    <recommendedName>
        <fullName evidence="3">G protein-coupled receptor</fullName>
    </recommendedName>
</protein>
<dbReference type="EMBL" id="BTSX01000002">
    <property type="protein sequence ID" value="GMS85872.1"/>
    <property type="molecule type" value="Genomic_DNA"/>
</dbReference>
<proteinExistence type="predicted"/>
<accession>A0AAV5SR72</accession>
<feature type="non-terminal residue" evidence="1">
    <location>
        <position position="1"/>
    </location>
</feature>
<dbReference type="AlphaFoldDB" id="A0AAV5SR72"/>
<name>A0AAV5SR72_9BILA</name>
<reference evidence="1" key="1">
    <citation type="submission" date="2023-10" db="EMBL/GenBank/DDBJ databases">
        <title>Genome assembly of Pristionchus species.</title>
        <authorList>
            <person name="Yoshida K."/>
            <person name="Sommer R.J."/>
        </authorList>
    </citation>
    <scope>NUCLEOTIDE SEQUENCE</scope>
    <source>
        <strain evidence="1">RS0144</strain>
    </source>
</reference>
<keyword evidence="2" id="KW-1185">Reference proteome</keyword>
<evidence type="ECO:0000313" key="1">
    <source>
        <dbReference type="EMBL" id="GMS85872.1"/>
    </source>
</evidence>
<evidence type="ECO:0000313" key="2">
    <source>
        <dbReference type="Proteomes" id="UP001432027"/>
    </source>
</evidence>
<sequence length="99" mass="11056">GRRGTGEAGRTQCPPLALSPAFLLHSESSLTREMSIDQPELRLSHAAWDTVAIACFIPQVRPVVHHHRITLIRSISACTWARLSHSVDHSCLLQLLNRR</sequence>